<dbReference type="RefSeq" id="WP_382341934.1">
    <property type="nucleotide sequence ID" value="NZ_JBHSAB010000006.1"/>
</dbReference>
<proteinExistence type="predicted"/>
<protein>
    <submittedName>
        <fullName evidence="1">Uncharacterized protein</fullName>
    </submittedName>
</protein>
<keyword evidence="2" id="KW-1185">Reference proteome</keyword>
<evidence type="ECO:0000313" key="1">
    <source>
        <dbReference type="EMBL" id="MFC3908546.1"/>
    </source>
</evidence>
<organism evidence="1 2">
    <name type="scientific">Legionella dresdenensis</name>
    <dbReference type="NCBI Taxonomy" id="450200"/>
    <lineage>
        <taxon>Bacteria</taxon>
        <taxon>Pseudomonadati</taxon>
        <taxon>Pseudomonadota</taxon>
        <taxon>Gammaproteobacteria</taxon>
        <taxon>Legionellales</taxon>
        <taxon>Legionellaceae</taxon>
        <taxon>Legionella</taxon>
    </lineage>
</organism>
<name>A0ABV8CEG1_9GAMM</name>
<dbReference type="EMBL" id="JBHSAB010000006">
    <property type="protein sequence ID" value="MFC3908546.1"/>
    <property type="molecule type" value="Genomic_DNA"/>
</dbReference>
<reference evidence="2" key="1">
    <citation type="journal article" date="2019" name="Int. J. Syst. Evol. Microbiol.">
        <title>The Global Catalogue of Microorganisms (GCM) 10K type strain sequencing project: providing services to taxonomists for standard genome sequencing and annotation.</title>
        <authorList>
            <consortium name="The Broad Institute Genomics Platform"/>
            <consortium name="The Broad Institute Genome Sequencing Center for Infectious Disease"/>
            <person name="Wu L."/>
            <person name="Ma J."/>
        </authorList>
    </citation>
    <scope>NUCLEOTIDE SEQUENCE [LARGE SCALE GENOMIC DNA]</scope>
    <source>
        <strain evidence="2">CCUG 59858</strain>
    </source>
</reference>
<accession>A0ABV8CEG1</accession>
<evidence type="ECO:0000313" key="2">
    <source>
        <dbReference type="Proteomes" id="UP001595758"/>
    </source>
</evidence>
<sequence>MNFKCDKETILKFMVQRLTNIVASLLEIIKQKDEQLKIKYRLVDWVEKNGTGYCRIQLVGTSVVNDYTPEEIVADDDFISGFSHFDIRTVTNLANHEKYKPKAKIMFVKHEENCVGIKENGQIQDINIDNGIQSDIKKFSQNDAFILGRLLGENDIKI</sequence>
<gene>
    <name evidence="1" type="ORF">ACFORL_05585</name>
</gene>
<comment type="caution">
    <text evidence="1">The sequence shown here is derived from an EMBL/GenBank/DDBJ whole genome shotgun (WGS) entry which is preliminary data.</text>
</comment>
<dbReference type="Proteomes" id="UP001595758">
    <property type="component" value="Unassembled WGS sequence"/>
</dbReference>